<feature type="domain" description="ABC transporter" evidence="4">
    <location>
        <begin position="2"/>
        <end position="227"/>
    </location>
</feature>
<dbReference type="EMBL" id="JAAIRY010000044">
    <property type="protein sequence ID" value="NSI66521.1"/>
    <property type="molecule type" value="Genomic_DNA"/>
</dbReference>
<keyword evidence="2" id="KW-0547">Nucleotide-binding</keyword>
<dbReference type="InterPro" id="IPR017871">
    <property type="entry name" value="ABC_transporter-like_CS"/>
</dbReference>
<dbReference type="PROSITE" id="PS00211">
    <property type="entry name" value="ABC_TRANSPORTER_1"/>
    <property type="match status" value="1"/>
</dbReference>
<protein>
    <submittedName>
        <fullName evidence="5">ABC transporter ATP-binding protein</fullName>
    </submittedName>
</protein>
<gene>
    <name evidence="5" type="ORF">G4981_14865</name>
</gene>
<dbReference type="PANTHER" id="PTHR42939:SF1">
    <property type="entry name" value="ABC TRANSPORTER ATP-BINDING PROTEIN ALBC-RELATED"/>
    <property type="match status" value="1"/>
</dbReference>
<proteinExistence type="predicted"/>
<dbReference type="InterPro" id="IPR027417">
    <property type="entry name" value="P-loop_NTPase"/>
</dbReference>
<evidence type="ECO:0000256" key="3">
    <source>
        <dbReference type="ARBA" id="ARBA00022840"/>
    </source>
</evidence>
<dbReference type="Gene3D" id="3.40.50.300">
    <property type="entry name" value="P-loop containing nucleotide triphosphate hydrolases"/>
    <property type="match status" value="1"/>
</dbReference>
<keyword evidence="3 5" id="KW-0067">ATP-binding</keyword>
<dbReference type="PROSITE" id="PS50893">
    <property type="entry name" value="ABC_TRANSPORTER_2"/>
    <property type="match status" value="1"/>
</dbReference>
<dbReference type="PANTHER" id="PTHR42939">
    <property type="entry name" value="ABC TRANSPORTER ATP-BINDING PROTEIN ALBC-RELATED"/>
    <property type="match status" value="1"/>
</dbReference>
<dbReference type="InterPro" id="IPR003593">
    <property type="entry name" value="AAA+_ATPase"/>
</dbReference>
<comment type="caution">
    <text evidence="5">The sequence shown here is derived from an EMBL/GenBank/DDBJ whole genome shotgun (WGS) entry which is preliminary data.</text>
</comment>
<organism evidence="5 6">
    <name type="scientific">Mediterraneibacter gnavus</name>
    <name type="common">Ruminococcus gnavus</name>
    <dbReference type="NCBI Taxonomy" id="33038"/>
    <lineage>
        <taxon>Bacteria</taxon>
        <taxon>Bacillati</taxon>
        <taxon>Bacillota</taxon>
        <taxon>Clostridia</taxon>
        <taxon>Lachnospirales</taxon>
        <taxon>Lachnospiraceae</taxon>
        <taxon>Mediterraneibacter</taxon>
    </lineage>
</organism>
<dbReference type="GO" id="GO:0016887">
    <property type="term" value="F:ATP hydrolysis activity"/>
    <property type="evidence" value="ECO:0007669"/>
    <property type="project" value="InterPro"/>
</dbReference>
<evidence type="ECO:0000256" key="2">
    <source>
        <dbReference type="ARBA" id="ARBA00022741"/>
    </source>
</evidence>
<dbReference type="InterPro" id="IPR051782">
    <property type="entry name" value="ABC_Transporter_VariousFunc"/>
</dbReference>
<dbReference type="SUPFAM" id="SSF52540">
    <property type="entry name" value="P-loop containing nucleoside triphosphate hydrolases"/>
    <property type="match status" value="1"/>
</dbReference>
<reference evidence="5" key="2">
    <citation type="submission" date="2020-02" db="EMBL/GenBank/DDBJ databases">
        <authorList>
            <person name="Littmann E."/>
            <person name="Sorbara M."/>
        </authorList>
    </citation>
    <scope>NUCLEOTIDE SEQUENCE</scope>
    <source>
        <strain evidence="5">MSK.11.9</strain>
    </source>
</reference>
<evidence type="ECO:0000313" key="5">
    <source>
        <dbReference type="EMBL" id="NSI66521.1"/>
    </source>
</evidence>
<evidence type="ECO:0000313" key="6">
    <source>
        <dbReference type="Proteomes" id="UP001296581"/>
    </source>
</evidence>
<dbReference type="GO" id="GO:0005524">
    <property type="term" value="F:ATP binding"/>
    <property type="evidence" value="ECO:0007669"/>
    <property type="project" value="UniProtKB-KW"/>
</dbReference>
<evidence type="ECO:0000259" key="4">
    <source>
        <dbReference type="PROSITE" id="PS50893"/>
    </source>
</evidence>
<dbReference type="SMART" id="SM00382">
    <property type="entry name" value="AAA"/>
    <property type="match status" value="1"/>
</dbReference>
<keyword evidence="1" id="KW-0813">Transport</keyword>
<accession>A0AB36DKL6</accession>
<name>A0AB36DKL6_MEDGN</name>
<dbReference type="Proteomes" id="UP001296581">
    <property type="component" value="Unassembled WGS sequence"/>
</dbReference>
<sequence>MLEVQKLSKSYGKSLAVDEVNFFVPDGTVGILLGPNGAGKSTIIKSIAGLLRYQGRIGIQGLPARSVEAKRQFAYVPEMPAMFDALSVREHIEYMRKAYNSGITDEEVEALLARFDLDDKQDKLGNELSKGMMQKVSICCALAIRPKVLLLDEPMVGLDPKAIKELKEVVLEQKALGVTVLISTHMLEMVEELWDMMFVMEKSKIIGSYRKDEVGDKDLDALFFEMTGGEKS</sequence>
<dbReference type="Pfam" id="PF00005">
    <property type="entry name" value="ABC_tran"/>
    <property type="match status" value="1"/>
</dbReference>
<dbReference type="InterPro" id="IPR003439">
    <property type="entry name" value="ABC_transporter-like_ATP-bd"/>
</dbReference>
<dbReference type="CDD" id="cd03230">
    <property type="entry name" value="ABC_DR_subfamily_A"/>
    <property type="match status" value="1"/>
</dbReference>
<evidence type="ECO:0000256" key="1">
    <source>
        <dbReference type="ARBA" id="ARBA00022448"/>
    </source>
</evidence>
<reference evidence="5" key="1">
    <citation type="journal article" date="2020" name="Cell Host Microbe">
        <title>Functional and Genomic Variation between Human-Derived Isolates of Lachnospiraceae Reveals Inter- and Intra-Species Diversity.</title>
        <authorList>
            <person name="Sorbara M.T."/>
            <person name="Littmann E.R."/>
            <person name="Fontana E."/>
            <person name="Moody T.U."/>
            <person name="Kohout C.E."/>
            <person name="Gjonbalaj M."/>
            <person name="Eaton V."/>
            <person name="Seok R."/>
            <person name="Leiner I.M."/>
            <person name="Pamer E.G."/>
        </authorList>
    </citation>
    <scope>NUCLEOTIDE SEQUENCE</scope>
    <source>
        <strain evidence="5">MSK.11.9</strain>
    </source>
</reference>
<dbReference type="RefSeq" id="WP_173903765.1">
    <property type="nucleotide sequence ID" value="NZ_JAAIRY010000044.1"/>
</dbReference>
<dbReference type="AlphaFoldDB" id="A0AB36DKL6"/>